<feature type="binding site" evidence="11">
    <location>
        <position position="32"/>
    </location>
    <ligand>
        <name>CTP</name>
        <dbReference type="ChEBI" id="CHEBI:37563"/>
    </ligand>
</feature>
<feature type="binding site" evidence="11">
    <location>
        <position position="116"/>
    </location>
    <ligand>
        <name>CTP</name>
        <dbReference type="ChEBI" id="CHEBI:37563"/>
    </ligand>
</feature>
<feature type="binding site" evidence="11">
    <location>
        <position position="159"/>
    </location>
    <ligand>
        <name>ATP</name>
        <dbReference type="ChEBI" id="CHEBI:30616"/>
    </ligand>
</feature>
<keyword evidence="8 11" id="KW-0067">ATP-binding</keyword>
<feature type="binding site" evidence="11">
    <location>
        <position position="159"/>
    </location>
    <ligand>
        <name>CTP</name>
        <dbReference type="ChEBI" id="CHEBI:37563"/>
    </ligand>
</feature>
<keyword evidence="6 11" id="KW-0547">Nucleotide-binding</keyword>
<evidence type="ECO:0000259" key="13">
    <source>
        <dbReference type="Pfam" id="PF12627"/>
    </source>
</evidence>
<evidence type="ECO:0000313" key="15">
    <source>
        <dbReference type="EMBL" id="GAK30414.1"/>
    </source>
</evidence>
<keyword evidence="4 11" id="KW-0548">Nucleotidyltransferase</keyword>
<dbReference type="Gene3D" id="1.20.58.560">
    <property type="match status" value="1"/>
</dbReference>
<dbReference type="Pfam" id="PF01743">
    <property type="entry name" value="PolyA_pol"/>
    <property type="match status" value="1"/>
</dbReference>
<dbReference type="PANTHER" id="PTHR46173">
    <property type="entry name" value="CCA TRNA NUCLEOTIDYLTRANSFERASE 1, MITOCHONDRIAL"/>
    <property type="match status" value="1"/>
</dbReference>
<comment type="subunit">
    <text evidence="11">Homodimer.</text>
</comment>
<feature type="binding site" evidence="11">
    <location>
        <position position="168"/>
    </location>
    <ligand>
        <name>ATP</name>
        <dbReference type="ChEBI" id="CHEBI:30616"/>
    </ligand>
</feature>
<comment type="catalytic activity">
    <reaction evidence="11">
        <text>a tRNA with a 3' CCA end + 2 CTP + ATP = a tRNA with a 3' CCACCA end + 3 diphosphate</text>
        <dbReference type="Rhea" id="RHEA:76235"/>
        <dbReference type="Rhea" id="RHEA-COMP:10468"/>
        <dbReference type="Rhea" id="RHEA-COMP:18655"/>
        <dbReference type="ChEBI" id="CHEBI:30616"/>
        <dbReference type="ChEBI" id="CHEBI:33019"/>
        <dbReference type="ChEBI" id="CHEBI:37563"/>
        <dbReference type="ChEBI" id="CHEBI:83071"/>
        <dbReference type="ChEBI" id="CHEBI:195187"/>
    </reaction>
</comment>
<dbReference type="InterPro" id="IPR002646">
    <property type="entry name" value="PolA_pol_head_dom"/>
</dbReference>
<evidence type="ECO:0000256" key="3">
    <source>
        <dbReference type="ARBA" id="ARBA00022694"/>
    </source>
</evidence>
<dbReference type="Gene3D" id="3.30.460.10">
    <property type="entry name" value="Beta Polymerase, domain 2"/>
    <property type="match status" value="1"/>
</dbReference>
<dbReference type="GO" id="GO:0005524">
    <property type="term" value="F:ATP binding"/>
    <property type="evidence" value="ECO:0007669"/>
    <property type="project" value="UniProtKB-UniRule"/>
</dbReference>
<comment type="similarity">
    <text evidence="11">Belongs to the tRNA nucleotidyltransferase/poly(A) polymerase family. Bacterial CCA-adding enzyme type 3 subfamily.</text>
</comment>
<dbReference type="OrthoDB" id="9805698at2"/>
<dbReference type="EC" id="2.7.7.72" evidence="11"/>
<dbReference type="GO" id="GO:0042245">
    <property type="term" value="P:RNA repair"/>
    <property type="evidence" value="ECO:0007669"/>
    <property type="project" value="UniProtKB-KW"/>
</dbReference>
<reference evidence="16" key="1">
    <citation type="journal article" date="2014" name="Genome Announc.">
        <title>Draft genome sequence of Weissella oryzae SG25T, isolated from fermented rice grains.</title>
        <authorList>
            <person name="Tanizawa Y."/>
            <person name="Fujisawa T."/>
            <person name="Mochizuki T."/>
            <person name="Kaminuma E."/>
            <person name="Suzuki Y."/>
            <person name="Nakamura Y."/>
            <person name="Tohno M."/>
        </authorList>
    </citation>
    <scope>NUCLEOTIDE SEQUENCE [LARGE SCALE GENOMIC DNA]</scope>
    <source>
        <strain evidence="16">DSM 25784 / JCM 18191 / LMG 30913 / SG25</strain>
    </source>
</reference>
<feature type="binding site" evidence="11">
    <location>
        <position position="162"/>
    </location>
    <ligand>
        <name>ATP</name>
        <dbReference type="ChEBI" id="CHEBI:30616"/>
    </ligand>
</feature>
<comment type="cofactor">
    <cofactor evidence="1 11">
        <name>Mg(2+)</name>
        <dbReference type="ChEBI" id="CHEBI:18420"/>
    </cofactor>
</comment>
<evidence type="ECO:0000256" key="4">
    <source>
        <dbReference type="ARBA" id="ARBA00022695"/>
    </source>
</evidence>
<comment type="miscellaneous">
    <text evidence="11">A single active site specifically recognizes both ATP and CTP and is responsible for their addition.</text>
</comment>
<feature type="binding site" evidence="11">
    <location>
        <position position="165"/>
    </location>
    <ligand>
        <name>CTP</name>
        <dbReference type="ChEBI" id="CHEBI:37563"/>
    </ligand>
</feature>
<keyword evidence="10 11" id="KW-0694">RNA-binding</keyword>
<dbReference type="EMBL" id="DF820486">
    <property type="protein sequence ID" value="GAK30414.1"/>
    <property type="molecule type" value="Genomic_DNA"/>
</dbReference>
<dbReference type="Pfam" id="PF12627">
    <property type="entry name" value="PolyA_pol_RNAbd"/>
    <property type="match status" value="1"/>
</dbReference>
<feature type="binding site" evidence="11">
    <location>
        <position position="162"/>
    </location>
    <ligand>
        <name>CTP</name>
        <dbReference type="ChEBI" id="CHEBI:37563"/>
    </ligand>
</feature>
<evidence type="ECO:0000256" key="6">
    <source>
        <dbReference type="ARBA" id="ARBA00022741"/>
    </source>
</evidence>
<dbReference type="InterPro" id="IPR032810">
    <property type="entry name" value="CCA-adding_enz_C"/>
</dbReference>
<keyword evidence="5 11" id="KW-0479">Metal-binding</keyword>
<feature type="binding site" evidence="11">
    <location>
        <position position="165"/>
    </location>
    <ligand>
        <name>ATP</name>
        <dbReference type="ChEBI" id="CHEBI:30616"/>
    </ligand>
</feature>
<evidence type="ECO:0000259" key="12">
    <source>
        <dbReference type="Pfam" id="PF01743"/>
    </source>
</evidence>
<evidence type="ECO:0000313" key="16">
    <source>
        <dbReference type="Proteomes" id="UP000030643"/>
    </source>
</evidence>
<organism evidence="15 16">
    <name type="scientific">Weissella oryzae (strain DSM 25784 / JCM 18191 / LMG 30913 / SG25)</name>
    <dbReference type="NCBI Taxonomy" id="1329250"/>
    <lineage>
        <taxon>Bacteria</taxon>
        <taxon>Bacillati</taxon>
        <taxon>Bacillota</taxon>
        <taxon>Bacilli</taxon>
        <taxon>Lactobacillales</taxon>
        <taxon>Lactobacillaceae</taxon>
        <taxon>Weissella</taxon>
    </lineage>
</organism>
<dbReference type="InterPro" id="IPR023068">
    <property type="entry name" value="CCA-adding_enz_firmicutes"/>
</dbReference>
<feature type="binding site" evidence="11">
    <location>
        <position position="45"/>
    </location>
    <ligand>
        <name>Mg(2+)</name>
        <dbReference type="ChEBI" id="CHEBI:18420"/>
    </ligand>
</feature>
<dbReference type="RefSeq" id="WP_027698525.1">
    <property type="nucleotide sequence ID" value="NZ_DF820486.1"/>
</dbReference>
<comment type="function">
    <text evidence="11">Catalyzes the addition and repair of the essential 3'-terminal CCA sequence in tRNAs without using a nucleic acid template. Adds these three nucleotides in the order of C, C, and A to the tRNA nucleotide-73, using CTP and ATP as substrates and producing inorganic pyrophosphate. tRNA 3'-terminal CCA addition is required both for tRNA processing and repair. Also involved in tRNA surveillance by mediating tandem CCA addition to generate a CCACCA at the 3' terminus of unstable tRNAs. While stable tRNAs receive only 3'-terminal CCA, unstable tRNAs are marked with CCACCA and rapidly degraded.</text>
</comment>
<evidence type="ECO:0000256" key="7">
    <source>
        <dbReference type="ARBA" id="ARBA00022800"/>
    </source>
</evidence>
<dbReference type="STRING" id="1329250.WOSG25_030100"/>
<feature type="domain" description="CCA-adding enzyme C-terminal" evidence="14">
    <location>
        <begin position="250"/>
        <end position="395"/>
    </location>
</feature>
<dbReference type="Gene3D" id="1.10.110.30">
    <property type="match status" value="1"/>
</dbReference>
<dbReference type="AlphaFoldDB" id="A0A069CSG6"/>
<keyword evidence="7 11" id="KW-0692">RNA repair</keyword>
<dbReference type="SUPFAM" id="SSF81301">
    <property type="entry name" value="Nucleotidyltransferase"/>
    <property type="match status" value="1"/>
</dbReference>
<feature type="binding site" evidence="11">
    <location>
        <position position="35"/>
    </location>
    <ligand>
        <name>CTP</name>
        <dbReference type="ChEBI" id="CHEBI:37563"/>
    </ligand>
</feature>
<dbReference type="InterPro" id="IPR043519">
    <property type="entry name" value="NT_sf"/>
</dbReference>
<feature type="binding site" evidence="11">
    <location>
        <position position="168"/>
    </location>
    <ligand>
        <name>CTP</name>
        <dbReference type="ChEBI" id="CHEBI:37563"/>
    </ligand>
</feature>
<keyword evidence="2 11" id="KW-0808">Transferase</keyword>
<dbReference type="GO" id="GO:0000287">
    <property type="term" value="F:magnesium ion binding"/>
    <property type="evidence" value="ECO:0007669"/>
    <property type="project" value="UniProtKB-UniRule"/>
</dbReference>
<evidence type="ECO:0000256" key="2">
    <source>
        <dbReference type="ARBA" id="ARBA00022679"/>
    </source>
</evidence>
<feature type="domain" description="tRNA nucleotidyltransferase/poly(A) polymerase RNA and SrmB- binding" evidence="13">
    <location>
        <begin position="174"/>
        <end position="233"/>
    </location>
</feature>
<feature type="binding site" evidence="11">
    <location>
        <position position="116"/>
    </location>
    <ligand>
        <name>ATP</name>
        <dbReference type="ChEBI" id="CHEBI:30616"/>
    </ligand>
</feature>
<proteinExistence type="inferred from homology"/>
<dbReference type="GO" id="GO:0001680">
    <property type="term" value="P:tRNA 3'-terminal CCA addition"/>
    <property type="evidence" value="ECO:0007669"/>
    <property type="project" value="UniProtKB-UniRule"/>
</dbReference>
<evidence type="ECO:0000256" key="5">
    <source>
        <dbReference type="ARBA" id="ARBA00022723"/>
    </source>
</evidence>
<evidence type="ECO:0000256" key="8">
    <source>
        <dbReference type="ARBA" id="ARBA00022840"/>
    </source>
</evidence>
<protein>
    <recommendedName>
        <fullName evidence="11">CCA-adding enzyme</fullName>
        <ecNumber evidence="11">2.7.7.72</ecNumber>
    </recommendedName>
    <alternativeName>
        <fullName evidence="11">CCA tRNA nucleotidyltransferase</fullName>
    </alternativeName>
    <alternativeName>
        <fullName evidence="11">tRNA CCA-pyrophosphorylase</fullName>
    </alternativeName>
    <alternativeName>
        <fullName evidence="11">tRNA adenylyl-/cytidylyl- transferase</fullName>
    </alternativeName>
    <alternativeName>
        <fullName evidence="11">tRNA nucleotidyltransferase</fullName>
    </alternativeName>
    <alternativeName>
        <fullName evidence="11">tRNA-NT</fullName>
    </alternativeName>
</protein>
<comment type="catalytic activity">
    <reaction evidence="11">
        <text>a tRNA precursor + 2 CTP + ATP = a tRNA with a 3' CCA end + 3 diphosphate</text>
        <dbReference type="Rhea" id="RHEA:14433"/>
        <dbReference type="Rhea" id="RHEA-COMP:10465"/>
        <dbReference type="Rhea" id="RHEA-COMP:10468"/>
        <dbReference type="ChEBI" id="CHEBI:30616"/>
        <dbReference type="ChEBI" id="CHEBI:33019"/>
        <dbReference type="ChEBI" id="CHEBI:37563"/>
        <dbReference type="ChEBI" id="CHEBI:74896"/>
        <dbReference type="ChEBI" id="CHEBI:83071"/>
        <dbReference type="EC" id="2.7.7.72"/>
    </reaction>
</comment>
<dbReference type="GO" id="GO:0004810">
    <property type="term" value="F:CCA tRNA nucleotidyltransferase activity"/>
    <property type="evidence" value="ECO:0007669"/>
    <property type="project" value="UniProtKB-UniRule"/>
</dbReference>
<dbReference type="Proteomes" id="UP000030643">
    <property type="component" value="Unassembled WGS sequence"/>
</dbReference>
<dbReference type="GO" id="GO:0160016">
    <property type="term" value="F:CCACCA tRNA nucleotidyltransferase activity"/>
    <property type="evidence" value="ECO:0007669"/>
    <property type="project" value="RHEA"/>
</dbReference>
<feature type="binding site" evidence="11">
    <location>
        <position position="35"/>
    </location>
    <ligand>
        <name>ATP</name>
        <dbReference type="ChEBI" id="CHEBI:30616"/>
    </ligand>
</feature>
<dbReference type="eggNOG" id="COG0617">
    <property type="taxonomic scope" value="Bacteria"/>
</dbReference>
<feature type="domain" description="Poly A polymerase head" evidence="12">
    <location>
        <begin position="27"/>
        <end position="147"/>
    </location>
</feature>
<evidence type="ECO:0000256" key="9">
    <source>
        <dbReference type="ARBA" id="ARBA00022842"/>
    </source>
</evidence>
<dbReference type="CDD" id="cd05398">
    <property type="entry name" value="NT_ClassII-CCAase"/>
    <property type="match status" value="1"/>
</dbReference>
<dbReference type="InterPro" id="IPR050264">
    <property type="entry name" value="Bact_CCA-adding_enz_type3_sf"/>
</dbReference>
<dbReference type="Pfam" id="PF13735">
    <property type="entry name" value="tRNA_NucTran2_2"/>
    <property type="match status" value="1"/>
</dbReference>
<dbReference type="SUPFAM" id="SSF81891">
    <property type="entry name" value="Poly A polymerase C-terminal region-like"/>
    <property type="match status" value="1"/>
</dbReference>
<keyword evidence="3 11" id="KW-0819">tRNA processing</keyword>
<dbReference type="PANTHER" id="PTHR46173:SF1">
    <property type="entry name" value="CCA TRNA NUCLEOTIDYLTRANSFERASE 1, MITOCHONDRIAL"/>
    <property type="match status" value="1"/>
</dbReference>
<accession>A0A069CSG6</accession>
<sequence length="407" mass="45602">MKLQQLPQEFIAALPILEKIEGAGYEAYFVGGSVRDTLLGKPIHDVDIATSAFPKEVKAIFEHTVDTGIKHGTVMILDQGQGYETTTFRTESTYTDFRRPDEVTFVRSLAEDLQRRDFTINALALKSDGEVIDLFDGLKDLTDHRIRAVGKAEERFFEDALRMMRALRFSSQLGFEIEATTLQAIQDNAALLNNIAVERINTEFTKLLLGKNVWYAILELLRTGVHNYLPGLENSDIDLVGLADLLKQEQIDDVTVAWMLLTFELGLTADDAQIFLKSWKHSNELIKVVRSGLRLLNQLRIKDVTDWQLYQVGTAIQATLKVLDLSELPIESTSLQVRYEQLPIKEKQALALNGGDLTKTLALKPGPLFGKVLATLEYKVVMGELANDKPVLLKAATTIIQKDQQGK</sequence>
<dbReference type="Gene3D" id="1.10.246.80">
    <property type="match status" value="1"/>
</dbReference>
<name>A0A069CSG6_WEIOS</name>
<dbReference type="GO" id="GO:0000049">
    <property type="term" value="F:tRNA binding"/>
    <property type="evidence" value="ECO:0007669"/>
    <property type="project" value="UniProtKB-UniRule"/>
</dbReference>
<dbReference type="InterPro" id="IPR032828">
    <property type="entry name" value="PolyA_RNA-bd"/>
</dbReference>
<evidence type="ECO:0000256" key="10">
    <source>
        <dbReference type="ARBA" id="ARBA00022884"/>
    </source>
</evidence>
<dbReference type="HAMAP" id="MF_01263">
    <property type="entry name" value="CCA_bact_type3"/>
    <property type="match status" value="1"/>
</dbReference>
<feature type="binding site" evidence="11">
    <location>
        <position position="32"/>
    </location>
    <ligand>
        <name>ATP</name>
        <dbReference type="ChEBI" id="CHEBI:30616"/>
    </ligand>
</feature>
<dbReference type="NCBIfam" id="NF009814">
    <property type="entry name" value="PRK13299.1"/>
    <property type="match status" value="1"/>
</dbReference>
<gene>
    <name evidence="11 15" type="primary">cca</name>
    <name evidence="15" type="ORF">WOSG25_030100</name>
</gene>
<feature type="binding site" evidence="11">
    <location>
        <position position="47"/>
    </location>
    <ligand>
        <name>Mg(2+)</name>
        <dbReference type="ChEBI" id="CHEBI:18420"/>
    </ligand>
</feature>
<evidence type="ECO:0000259" key="14">
    <source>
        <dbReference type="Pfam" id="PF13735"/>
    </source>
</evidence>
<evidence type="ECO:0000256" key="1">
    <source>
        <dbReference type="ARBA" id="ARBA00001946"/>
    </source>
</evidence>
<evidence type="ECO:0000256" key="11">
    <source>
        <dbReference type="HAMAP-Rule" id="MF_01263"/>
    </source>
</evidence>
<keyword evidence="9 11" id="KW-0460">Magnesium</keyword>
<keyword evidence="16" id="KW-1185">Reference proteome</keyword>